<reference evidence="7" key="1">
    <citation type="submission" date="2022-08" db="EMBL/GenBank/DDBJ databases">
        <title>Genomic Encyclopedia of Type Strains, Phase V (KMG-V): Genome sequencing to study the core and pangenomes of soil and plant-associated prokaryotes.</title>
        <authorList>
            <person name="Whitman W."/>
        </authorList>
    </citation>
    <scope>NUCLEOTIDE SEQUENCE</scope>
    <source>
        <strain evidence="7">PS</strain>
    </source>
</reference>
<comment type="caution">
    <text evidence="7">The sequence shown here is derived from an EMBL/GenBank/DDBJ whole genome shotgun (WGS) entry which is preliminary data.</text>
</comment>
<comment type="function">
    <text evidence="5">Catalyzes the methylation of C-15 in cobalt-precorrin-6B followed by the decarboxylation of C-12 to form cobalt-precorrin-7.</text>
</comment>
<comment type="pathway">
    <text evidence="5">Cofactor biosynthesis; adenosylcobalamin biosynthesis; cob(II)yrinate a,c-diamide from sirohydrochlorin (anaerobic route): step 8/10.</text>
</comment>
<keyword evidence="4 5" id="KW-0949">S-adenosyl-L-methionine</keyword>
<dbReference type="CDD" id="cd02440">
    <property type="entry name" value="AdoMet_MTases"/>
    <property type="match status" value="1"/>
</dbReference>
<evidence type="ECO:0000256" key="1">
    <source>
        <dbReference type="ARBA" id="ARBA00022573"/>
    </source>
</evidence>
<dbReference type="InterPro" id="IPR014008">
    <property type="entry name" value="Cbl_synth_MTase_CbiT"/>
</dbReference>
<gene>
    <name evidence="5" type="primary">cbiT</name>
    <name evidence="7" type="ORF">M2325_000526</name>
</gene>
<comment type="similarity">
    <text evidence="5">Belongs to the methyltransferase superfamily. Archaeal-type CbiT family.</text>
</comment>
<dbReference type="RefSeq" id="WP_259050730.1">
    <property type="nucleotide sequence ID" value="NZ_JANUCQ010000001.1"/>
</dbReference>
<evidence type="ECO:0000256" key="4">
    <source>
        <dbReference type="ARBA" id="ARBA00022691"/>
    </source>
</evidence>
<keyword evidence="8" id="KW-1185">Reference proteome</keyword>
<feature type="domain" description="Methyltransferase" evidence="6">
    <location>
        <begin position="34"/>
        <end position="98"/>
    </location>
</feature>
<feature type="binding site" evidence="5">
    <location>
        <position position="89"/>
    </location>
    <ligand>
        <name>S-adenosyl-L-methionine</name>
        <dbReference type="ChEBI" id="CHEBI:59789"/>
    </ligand>
</feature>
<proteinExistence type="inferred from homology"/>
<dbReference type="PANTHER" id="PTHR43182">
    <property type="entry name" value="COBALT-PRECORRIN-6B C(15)-METHYLTRANSFERASE (DECARBOXYLATING)"/>
    <property type="match status" value="1"/>
</dbReference>
<keyword evidence="1 5" id="KW-0169">Cobalamin biosynthesis</keyword>
<organism evidence="7 8">
    <name type="scientific">Methanococcus voltae PS</name>
    <dbReference type="NCBI Taxonomy" id="523842"/>
    <lineage>
        <taxon>Archaea</taxon>
        <taxon>Methanobacteriati</taxon>
        <taxon>Methanobacteriota</taxon>
        <taxon>Methanomada group</taxon>
        <taxon>Methanococci</taxon>
        <taxon>Methanococcales</taxon>
        <taxon>Methanococcaceae</taxon>
        <taxon>Methanococcus</taxon>
    </lineage>
</organism>
<dbReference type="InterPro" id="IPR023475">
    <property type="entry name" value="CbiT"/>
</dbReference>
<dbReference type="HAMAP" id="MF_00786">
    <property type="entry name" value="CbiT"/>
    <property type="match status" value="1"/>
</dbReference>
<dbReference type="Pfam" id="PF13847">
    <property type="entry name" value="Methyltransf_31"/>
    <property type="match status" value="1"/>
</dbReference>
<name>A0ABT2EY39_METVO</name>
<comment type="catalytic activity">
    <reaction evidence="5">
        <text>Co-precorrin-6B + S-adenosyl-L-methionine = Co-precorrin-7 + S-adenosyl-L-homocysteine + CO2</text>
        <dbReference type="Rhea" id="RHEA:36067"/>
        <dbReference type="ChEBI" id="CHEBI:16526"/>
        <dbReference type="ChEBI" id="CHEBI:57856"/>
        <dbReference type="ChEBI" id="CHEBI:59789"/>
        <dbReference type="ChEBI" id="CHEBI:70791"/>
        <dbReference type="ChEBI" id="CHEBI:72780"/>
        <dbReference type="EC" id="2.1.1.196"/>
    </reaction>
</comment>
<dbReference type="EC" id="2.1.1.196" evidence="5"/>
<feature type="binding site" evidence="5">
    <location>
        <position position="16"/>
    </location>
    <ligand>
        <name>S-adenosyl-L-methionine</name>
        <dbReference type="ChEBI" id="CHEBI:59789"/>
    </ligand>
</feature>
<feature type="binding site" evidence="5">
    <location>
        <position position="61"/>
    </location>
    <ligand>
        <name>S-adenosyl-L-methionine</name>
        <dbReference type="ChEBI" id="CHEBI:59789"/>
    </ligand>
</feature>
<evidence type="ECO:0000259" key="6">
    <source>
        <dbReference type="Pfam" id="PF13847"/>
    </source>
</evidence>
<evidence type="ECO:0000256" key="2">
    <source>
        <dbReference type="ARBA" id="ARBA00022603"/>
    </source>
</evidence>
<feature type="binding site" evidence="5">
    <location>
        <begin position="40"/>
        <end position="44"/>
    </location>
    <ligand>
        <name>S-adenosyl-L-methionine</name>
        <dbReference type="ChEBI" id="CHEBI:59789"/>
    </ligand>
</feature>
<dbReference type="SUPFAM" id="SSF53335">
    <property type="entry name" value="S-adenosyl-L-methionine-dependent methyltransferases"/>
    <property type="match status" value="1"/>
</dbReference>
<dbReference type="NCBIfam" id="TIGR02469">
    <property type="entry name" value="CbiT"/>
    <property type="match status" value="1"/>
</dbReference>
<dbReference type="InterPro" id="IPR029063">
    <property type="entry name" value="SAM-dependent_MTases_sf"/>
</dbReference>
<dbReference type="Gene3D" id="3.40.50.150">
    <property type="entry name" value="Vaccinia Virus protein VP39"/>
    <property type="match status" value="1"/>
</dbReference>
<sequence>MIKDDEFIRNDGVPITKEEIRALSLSKLNLIHSDSVIDIGCGSGGMTIEMAKIAKKAYAMDNSEDAINTTKANLEKFNIGNCELISGDAKEELEKVLKKLKESNESNELNALPSENLKIFIGGTQNIEEILKIANKYSIKTIVSNTIVVNTGLKIAEILENYGYEIDLINMNVSYGRKIKSGYMMIARNPITIITAKK</sequence>
<dbReference type="InterPro" id="IPR025714">
    <property type="entry name" value="Methyltranfer_dom"/>
</dbReference>
<keyword evidence="3 5" id="KW-0808">Transferase</keyword>
<evidence type="ECO:0000313" key="7">
    <source>
        <dbReference type="EMBL" id="MCS3921853.1"/>
    </source>
</evidence>
<evidence type="ECO:0000256" key="3">
    <source>
        <dbReference type="ARBA" id="ARBA00022679"/>
    </source>
</evidence>
<accession>A0ABT2EY39</accession>
<dbReference type="InterPro" id="IPR050714">
    <property type="entry name" value="Cobalamin_biosynth_MTase"/>
</dbReference>
<dbReference type="EMBL" id="JANUCQ010000001">
    <property type="protein sequence ID" value="MCS3921853.1"/>
    <property type="molecule type" value="Genomic_DNA"/>
</dbReference>
<evidence type="ECO:0000256" key="5">
    <source>
        <dbReference type="HAMAP-Rule" id="MF_00786"/>
    </source>
</evidence>
<dbReference type="GO" id="GO:0008168">
    <property type="term" value="F:methyltransferase activity"/>
    <property type="evidence" value="ECO:0007669"/>
    <property type="project" value="UniProtKB-KW"/>
</dbReference>
<evidence type="ECO:0000313" key="8">
    <source>
        <dbReference type="Proteomes" id="UP001140258"/>
    </source>
</evidence>
<keyword evidence="2 5" id="KW-0489">Methyltransferase</keyword>
<dbReference type="GO" id="GO:0032259">
    <property type="term" value="P:methylation"/>
    <property type="evidence" value="ECO:0007669"/>
    <property type="project" value="UniProtKB-KW"/>
</dbReference>
<protein>
    <recommendedName>
        <fullName evidence="5">Probable cobalt-precorrin-6B C(15)-methyltransferase (decarboxylating)</fullName>
        <ecNumber evidence="5">2.1.1.196</ecNumber>
    </recommendedName>
</protein>
<dbReference type="Proteomes" id="UP001140258">
    <property type="component" value="Unassembled WGS sequence"/>
</dbReference>
<dbReference type="PANTHER" id="PTHR43182:SF1">
    <property type="entry name" value="COBALT-PRECORRIN-7 C(5)-METHYLTRANSFERASE"/>
    <property type="match status" value="1"/>
</dbReference>